<organism evidence="4 5">
    <name type="scientific">Halopseudomonas sabulinigri</name>
    <dbReference type="NCBI Taxonomy" id="472181"/>
    <lineage>
        <taxon>Bacteria</taxon>
        <taxon>Pseudomonadati</taxon>
        <taxon>Pseudomonadota</taxon>
        <taxon>Gammaproteobacteria</taxon>
        <taxon>Pseudomonadales</taxon>
        <taxon>Pseudomonadaceae</taxon>
        <taxon>Halopseudomonas</taxon>
    </lineage>
</organism>
<dbReference type="Pfam" id="PF13511">
    <property type="entry name" value="DUF4124"/>
    <property type="match status" value="1"/>
</dbReference>
<gene>
    <name evidence="4" type="ORF">SAMN05216271_3116</name>
</gene>
<feature type="compositionally biased region" description="Polar residues" evidence="1">
    <location>
        <begin position="67"/>
        <end position="76"/>
    </location>
</feature>
<sequence>MRNTLIAIALSMICSHAMAEKLYKWVDENGVTQFSQQPPASDQYERMNVTAPPKLGSNMAPAATAAPSESDTQNGETDAAAKKAEREQQAQREAQCAKLREDLTTLENNPRLGRTNDAGEMERIGEEERQTMIAKAREDLTTYCN</sequence>
<accession>A0A1H1W7S2</accession>
<evidence type="ECO:0000256" key="1">
    <source>
        <dbReference type="SAM" id="MobiDB-lite"/>
    </source>
</evidence>
<feature type="region of interest" description="Disordered" evidence="1">
    <location>
        <begin position="34"/>
        <end position="125"/>
    </location>
</feature>
<dbReference type="OrthoDB" id="7068596at2"/>
<evidence type="ECO:0000256" key="2">
    <source>
        <dbReference type="SAM" id="SignalP"/>
    </source>
</evidence>
<keyword evidence="2" id="KW-0732">Signal</keyword>
<feature type="domain" description="DUF4124" evidence="3">
    <location>
        <begin position="13"/>
        <end position="61"/>
    </location>
</feature>
<proteinExistence type="predicted"/>
<dbReference type="Proteomes" id="UP000243413">
    <property type="component" value="Chromosome I"/>
</dbReference>
<evidence type="ECO:0000313" key="4">
    <source>
        <dbReference type="EMBL" id="SDS92711.1"/>
    </source>
</evidence>
<evidence type="ECO:0000313" key="5">
    <source>
        <dbReference type="Proteomes" id="UP000243413"/>
    </source>
</evidence>
<feature type="signal peptide" evidence="2">
    <location>
        <begin position="1"/>
        <end position="19"/>
    </location>
</feature>
<dbReference type="STRING" id="472181.SAMN05216271_3116"/>
<reference evidence="5" key="1">
    <citation type="submission" date="2016-10" db="EMBL/GenBank/DDBJ databases">
        <authorList>
            <person name="Varghese N."/>
            <person name="Submissions S."/>
        </authorList>
    </citation>
    <scope>NUCLEOTIDE SEQUENCE [LARGE SCALE GENOMIC DNA]</scope>
    <source>
        <strain evidence="5">JCM 14963</strain>
    </source>
</reference>
<dbReference type="EMBL" id="LT629763">
    <property type="protein sequence ID" value="SDS92711.1"/>
    <property type="molecule type" value="Genomic_DNA"/>
</dbReference>
<dbReference type="InterPro" id="IPR025392">
    <property type="entry name" value="DUF4124"/>
</dbReference>
<evidence type="ECO:0000259" key="3">
    <source>
        <dbReference type="Pfam" id="PF13511"/>
    </source>
</evidence>
<feature type="compositionally biased region" description="Basic and acidic residues" evidence="1">
    <location>
        <begin position="79"/>
        <end position="90"/>
    </location>
</feature>
<name>A0A1H1W7S2_9GAMM</name>
<dbReference type="RefSeq" id="WP_092287762.1">
    <property type="nucleotide sequence ID" value="NZ_LT629763.1"/>
</dbReference>
<protein>
    <recommendedName>
        <fullName evidence="3">DUF4124 domain-containing protein</fullName>
    </recommendedName>
</protein>
<dbReference type="AlphaFoldDB" id="A0A1H1W7S2"/>
<feature type="chain" id="PRO_5009264142" description="DUF4124 domain-containing protein" evidence="2">
    <location>
        <begin position="20"/>
        <end position="145"/>
    </location>
</feature>